<dbReference type="EMBL" id="LT838813">
    <property type="protein sequence ID" value="SMD42737.1"/>
    <property type="molecule type" value="Genomic_DNA"/>
</dbReference>
<feature type="transmembrane region" description="Helical" evidence="1">
    <location>
        <begin position="163"/>
        <end position="182"/>
    </location>
</feature>
<sequence length="229" mass="26814">MKFQNSGYYYLAFLVLAFIGFWPSYFSKFFDGTADFSQYFQFHVGTALLWVAMLVIQPLLIQRRKYELHRTIGKFSYFLVPILFISVLLLANYRISPELEFVGPEFWIPFKDLLIFSFGFGVAIWFRNSMPIHARGMIVAGFALSEPVMVRVMYNVLGLKGTYPYILAISVVYVILLVLIFLERKENQGRWVFPVAFSIFLLVHIIVISGFNPDFWERFSRWFISLPLT</sequence>
<feature type="transmembrane region" description="Helical" evidence="1">
    <location>
        <begin position="77"/>
        <end position="95"/>
    </location>
</feature>
<keyword evidence="3" id="KW-1185">Reference proteome</keyword>
<organism evidence="2 3">
    <name type="scientific">Aquiflexum balticum DSM 16537</name>
    <dbReference type="NCBI Taxonomy" id="758820"/>
    <lineage>
        <taxon>Bacteria</taxon>
        <taxon>Pseudomonadati</taxon>
        <taxon>Bacteroidota</taxon>
        <taxon>Cytophagia</taxon>
        <taxon>Cytophagales</taxon>
        <taxon>Cyclobacteriaceae</taxon>
        <taxon>Aquiflexum</taxon>
    </lineage>
</organism>
<feature type="transmembrane region" description="Helical" evidence="1">
    <location>
        <begin position="107"/>
        <end position="126"/>
    </location>
</feature>
<name>A0A1W2H199_9BACT</name>
<feature type="transmembrane region" description="Helical" evidence="1">
    <location>
        <begin position="191"/>
        <end position="211"/>
    </location>
</feature>
<feature type="transmembrane region" description="Helical" evidence="1">
    <location>
        <begin position="138"/>
        <end position="157"/>
    </location>
</feature>
<feature type="transmembrane region" description="Helical" evidence="1">
    <location>
        <begin position="7"/>
        <end position="26"/>
    </location>
</feature>
<reference evidence="3" key="1">
    <citation type="submission" date="2017-04" db="EMBL/GenBank/DDBJ databases">
        <authorList>
            <person name="Varghese N."/>
            <person name="Submissions S."/>
        </authorList>
    </citation>
    <scope>NUCLEOTIDE SEQUENCE [LARGE SCALE GENOMIC DNA]</scope>
    <source>
        <strain evidence="3">DSM 16537</strain>
    </source>
</reference>
<evidence type="ECO:0000256" key="1">
    <source>
        <dbReference type="SAM" id="Phobius"/>
    </source>
</evidence>
<dbReference type="Proteomes" id="UP000192333">
    <property type="component" value="Chromosome I"/>
</dbReference>
<accession>A0A1W2H199</accession>
<evidence type="ECO:0000313" key="3">
    <source>
        <dbReference type="Proteomes" id="UP000192333"/>
    </source>
</evidence>
<dbReference type="OrthoDB" id="822156at2"/>
<keyword evidence="1" id="KW-1133">Transmembrane helix</keyword>
<keyword evidence="1" id="KW-0472">Membrane</keyword>
<dbReference type="RefSeq" id="WP_084119507.1">
    <property type="nucleotide sequence ID" value="NZ_LT838813.1"/>
</dbReference>
<dbReference type="AlphaFoldDB" id="A0A1W2H199"/>
<feature type="transmembrane region" description="Helical" evidence="1">
    <location>
        <begin position="38"/>
        <end position="56"/>
    </location>
</feature>
<protein>
    <submittedName>
        <fullName evidence="2">Uncharacterized protein</fullName>
    </submittedName>
</protein>
<proteinExistence type="predicted"/>
<evidence type="ECO:0000313" key="2">
    <source>
        <dbReference type="EMBL" id="SMD42737.1"/>
    </source>
</evidence>
<dbReference type="STRING" id="758820.SAMN00777080_1300"/>
<keyword evidence="1" id="KW-0812">Transmembrane</keyword>
<gene>
    <name evidence="2" type="ORF">SAMN00777080_1300</name>
</gene>